<sequence length="181" mass="20097">MTARIVLISGACGTGKTSLSRLLAEQSKQAHAVHFHTDDFYSYIRKGYIEPWQDGSGDQNEIVIEAMAASAVGFAEGGYEVYVDGVIGPWFLEPWRKIAESGIDVRYIVLRPDEQTTVRRAAERAKQEECPLDETVVRSMWQMMASLGAYEDHAVNTSGQSLEESAALIQKRLAAGDFRLH</sequence>
<dbReference type="SUPFAM" id="SSF52540">
    <property type="entry name" value="P-loop containing nucleoside triphosphate hydrolases"/>
    <property type="match status" value="1"/>
</dbReference>
<reference evidence="1 2" key="1">
    <citation type="submission" date="2020-12" db="EMBL/GenBank/DDBJ databases">
        <title>Whole genome sequences of gut porcine anaerobes.</title>
        <authorList>
            <person name="Kubasova T."/>
            <person name="Jahodarova E."/>
            <person name="Rychlik I."/>
        </authorList>
    </citation>
    <scope>NUCLEOTIDE SEQUENCE [LARGE SCALE GENOMIC DNA]</scope>
    <source>
        <strain evidence="1 2">An867</strain>
    </source>
</reference>
<gene>
    <name evidence="1" type="ORF">JQM67_05665</name>
</gene>
<proteinExistence type="predicted"/>
<evidence type="ECO:0000313" key="1">
    <source>
        <dbReference type="EMBL" id="MCF2652085.1"/>
    </source>
</evidence>
<dbReference type="EMBL" id="JAFBIT010000001">
    <property type="protein sequence ID" value="MCF2652085.1"/>
    <property type="molecule type" value="Genomic_DNA"/>
</dbReference>
<dbReference type="Gene3D" id="3.40.50.300">
    <property type="entry name" value="P-loop containing nucleotide triphosphate hydrolases"/>
    <property type="match status" value="1"/>
</dbReference>
<dbReference type="Proteomes" id="UP001299220">
    <property type="component" value="Unassembled WGS sequence"/>
</dbReference>
<dbReference type="RefSeq" id="WP_235323105.1">
    <property type="nucleotide sequence ID" value="NZ_JAFBIT010000001.1"/>
</dbReference>
<evidence type="ECO:0000313" key="2">
    <source>
        <dbReference type="Proteomes" id="UP001299220"/>
    </source>
</evidence>
<dbReference type="InterPro" id="IPR027417">
    <property type="entry name" value="P-loop_NTPase"/>
</dbReference>
<comment type="caution">
    <text evidence="1">The sequence shown here is derived from an EMBL/GenBank/DDBJ whole genome shotgun (WGS) entry which is preliminary data.</text>
</comment>
<keyword evidence="2" id="KW-1185">Reference proteome</keyword>
<protein>
    <submittedName>
        <fullName evidence="1">AAA family ATPase</fullName>
    </submittedName>
</protein>
<accession>A0ABS9CLS8</accession>
<organism evidence="1 2">
    <name type="scientific">Anaeromassilibacillus senegalensis</name>
    <dbReference type="NCBI Taxonomy" id="1673717"/>
    <lineage>
        <taxon>Bacteria</taxon>
        <taxon>Bacillati</taxon>
        <taxon>Bacillota</taxon>
        <taxon>Clostridia</taxon>
        <taxon>Eubacteriales</taxon>
        <taxon>Acutalibacteraceae</taxon>
        <taxon>Anaeromassilibacillus</taxon>
    </lineage>
</organism>
<dbReference type="Pfam" id="PF13238">
    <property type="entry name" value="AAA_18"/>
    <property type="match status" value="1"/>
</dbReference>
<name>A0ABS9CLS8_9FIRM</name>